<accession>A0ABD5TXH1</accession>
<reference evidence="1 2" key="1">
    <citation type="journal article" date="2019" name="Int. J. Syst. Evol. Microbiol.">
        <title>The Global Catalogue of Microorganisms (GCM) 10K type strain sequencing project: providing services to taxonomists for standard genome sequencing and annotation.</title>
        <authorList>
            <consortium name="The Broad Institute Genomics Platform"/>
            <consortium name="The Broad Institute Genome Sequencing Center for Infectious Disease"/>
            <person name="Wu L."/>
            <person name="Ma J."/>
        </authorList>
    </citation>
    <scope>NUCLEOTIDE SEQUENCE [LARGE SCALE GENOMIC DNA]</scope>
    <source>
        <strain evidence="1 2">YIM 94188</strain>
    </source>
</reference>
<dbReference type="Proteomes" id="UP001596408">
    <property type="component" value="Unassembled WGS sequence"/>
</dbReference>
<proteinExistence type="predicted"/>
<comment type="caution">
    <text evidence="1">The sequence shown here is derived from an EMBL/GenBank/DDBJ whole genome shotgun (WGS) entry which is preliminary data.</text>
</comment>
<keyword evidence="2" id="KW-1185">Reference proteome</keyword>
<protein>
    <submittedName>
        <fullName evidence="1">Uncharacterized protein</fullName>
    </submittedName>
</protein>
<evidence type="ECO:0000313" key="2">
    <source>
        <dbReference type="Proteomes" id="UP001596408"/>
    </source>
</evidence>
<organism evidence="1 2">
    <name type="scientific">Halopelagius fulvigenes</name>
    <dbReference type="NCBI Taxonomy" id="1198324"/>
    <lineage>
        <taxon>Archaea</taxon>
        <taxon>Methanobacteriati</taxon>
        <taxon>Methanobacteriota</taxon>
        <taxon>Stenosarchaea group</taxon>
        <taxon>Halobacteria</taxon>
        <taxon>Halobacteriales</taxon>
        <taxon>Haloferacaceae</taxon>
    </lineage>
</organism>
<dbReference type="RefSeq" id="WP_379691921.1">
    <property type="nucleotide sequence ID" value="NZ_JBHSXH010000003.1"/>
</dbReference>
<name>A0ABD5TXH1_9EURY</name>
<sequence>MPAVCAEGYHDADLGPGESLEFTVSTSKSYAEVVTLLVDDGNDGGPAPYTLARAVTTRGTHEWMTYEVTGTEEDPCTERMHRDDSLPTAMRYTLTHVGEEESAHYRVYVKSHS</sequence>
<dbReference type="AlphaFoldDB" id="A0ABD5TXH1"/>
<dbReference type="EMBL" id="JBHSXH010000003">
    <property type="protein sequence ID" value="MFC6823489.1"/>
    <property type="molecule type" value="Genomic_DNA"/>
</dbReference>
<evidence type="ECO:0000313" key="1">
    <source>
        <dbReference type="EMBL" id="MFC6823489.1"/>
    </source>
</evidence>
<gene>
    <name evidence="1" type="ORF">ACFQEV_00495</name>
</gene>